<dbReference type="Proteomes" id="UP000472271">
    <property type="component" value="Chromosome 5"/>
</dbReference>
<dbReference type="InterPro" id="IPR017907">
    <property type="entry name" value="Znf_RING_CS"/>
</dbReference>
<accession>A0A672Z622</accession>
<dbReference type="InterPro" id="IPR000315">
    <property type="entry name" value="Znf_B-box"/>
</dbReference>
<evidence type="ECO:0000256" key="5">
    <source>
        <dbReference type="ARBA" id="ARBA00022771"/>
    </source>
</evidence>
<keyword evidence="5 7" id="KW-0863">Zinc-finger</keyword>
<dbReference type="FunFam" id="3.30.40.10:FF:000478">
    <property type="entry name" value="Ring finger protein 207"/>
    <property type="match status" value="1"/>
</dbReference>
<keyword evidence="12" id="KW-1185">Reference proteome</keyword>
<evidence type="ECO:0000256" key="8">
    <source>
        <dbReference type="SAM" id="Coils"/>
    </source>
</evidence>
<dbReference type="AlphaFoldDB" id="A0A672Z622"/>
<evidence type="ECO:0000256" key="3">
    <source>
        <dbReference type="ARBA" id="ARBA00022490"/>
    </source>
</evidence>
<dbReference type="Ensembl" id="ENSSORT00005013178.1">
    <property type="protein sequence ID" value="ENSSORP00005012776.1"/>
    <property type="gene ID" value="ENSSORG00005006611.1"/>
</dbReference>
<dbReference type="GO" id="GO:0048471">
    <property type="term" value="C:perinuclear region of cytoplasm"/>
    <property type="evidence" value="ECO:0007669"/>
    <property type="project" value="TreeGrafter"/>
</dbReference>
<dbReference type="InterPro" id="IPR001841">
    <property type="entry name" value="Znf_RING"/>
</dbReference>
<reference evidence="11" key="3">
    <citation type="submission" date="2025-09" db="UniProtKB">
        <authorList>
            <consortium name="Ensembl"/>
        </authorList>
    </citation>
    <scope>IDENTIFICATION</scope>
</reference>
<dbReference type="GO" id="GO:0008270">
    <property type="term" value="F:zinc ion binding"/>
    <property type="evidence" value="ECO:0007669"/>
    <property type="project" value="UniProtKB-KW"/>
</dbReference>
<keyword evidence="8" id="KW-0175">Coiled coil</keyword>
<dbReference type="Gene3D" id="3.30.40.10">
    <property type="entry name" value="Zinc/RING finger domain, C3HC4 (zinc finger)"/>
    <property type="match status" value="1"/>
</dbReference>
<evidence type="ECO:0000313" key="11">
    <source>
        <dbReference type="Ensembl" id="ENSSORP00005012776.1"/>
    </source>
</evidence>
<keyword evidence="4" id="KW-0479">Metal-binding</keyword>
<keyword evidence="3" id="KW-0963">Cytoplasm</keyword>
<dbReference type="GO" id="GO:0055117">
    <property type="term" value="P:regulation of cardiac muscle contraction"/>
    <property type="evidence" value="ECO:0007669"/>
    <property type="project" value="TreeGrafter"/>
</dbReference>
<feature type="domain" description="B box-type" evidence="10">
    <location>
        <begin position="93"/>
        <end position="145"/>
    </location>
</feature>
<dbReference type="Gene3D" id="3.30.160.60">
    <property type="entry name" value="Classic Zinc Finger"/>
    <property type="match status" value="1"/>
</dbReference>
<evidence type="ECO:0000313" key="12">
    <source>
        <dbReference type="Proteomes" id="UP000472271"/>
    </source>
</evidence>
<evidence type="ECO:0000256" key="2">
    <source>
        <dbReference type="ARBA" id="ARBA00021526"/>
    </source>
</evidence>
<dbReference type="GO" id="GO:0030544">
    <property type="term" value="F:Hsp70 protein binding"/>
    <property type="evidence" value="ECO:0007669"/>
    <property type="project" value="InterPro"/>
</dbReference>
<comment type="subcellular location">
    <subcellularLocation>
        <location evidence="1">Cytoplasm</location>
    </subcellularLocation>
</comment>
<dbReference type="SMART" id="SM00184">
    <property type="entry name" value="RING"/>
    <property type="match status" value="1"/>
</dbReference>
<dbReference type="PROSITE" id="PS50089">
    <property type="entry name" value="ZF_RING_2"/>
    <property type="match status" value="1"/>
</dbReference>
<evidence type="ECO:0000259" key="10">
    <source>
        <dbReference type="PROSITE" id="PS50119"/>
    </source>
</evidence>
<evidence type="ECO:0000256" key="1">
    <source>
        <dbReference type="ARBA" id="ARBA00004496"/>
    </source>
</evidence>
<evidence type="ECO:0000256" key="7">
    <source>
        <dbReference type="PROSITE-ProRule" id="PRU00024"/>
    </source>
</evidence>
<evidence type="ECO:0000256" key="4">
    <source>
        <dbReference type="ARBA" id="ARBA00022723"/>
    </source>
</evidence>
<dbReference type="GO" id="GO:1901207">
    <property type="term" value="P:regulation of heart looping"/>
    <property type="evidence" value="ECO:0007669"/>
    <property type="project" value="TreeGrafter"/>
</dbReference>
<gene>
    <name evidence="11" type="primary">rnf207a</name>
</gene>
<dbReference type="InterPro" id="IPR018957">
    <property type="entry name" value="Znf_C3HC4_RING-type"/>
</dbReference>
<dbReference type="Gene3D" id="1.20.58.1540">
    <property type="entry name" value="Actin interacting protein 3, C-terminal domain"/>
    <property type="match status" value="1"/>
</dbReference>
<dbReference type="Pfam" id="PF00097">
    <property type="entry name" value="zf-C3HC4"/>
    <property type="match status" value="1"/>
</dbReference>
<dbReference type="PANTHER" id="PTHR22635:SF0">
    <property type="entry name" value="RING FINGER PROTEIN 207"/>
    <property type="match status" value="1"/>
</dbReference>
<evidence type="ECO:0000259" key="9">
    <source>
        <dbReference type="PROSITE" id="PS50089"/>
    </source>
</evidence>
<dbReference type="InterPro" id="IPR039320">
    <property type="entry name" value="RNF207"/>
</dbReference>
<proteinExistence type="predicted"/>
<dbReference type="GO" id="GO:0044325">
    <property type="term" value="F:transmembrane transporter binding"/>
    <property type="evidence" value="ECO:0007669"/>
    <property type="project" value="TreeGrafter"/>
</dbReference>
<sequence>MAGGIFTNLDNLCNVDCTSVHPLVCHLCHEQYQCPCLLDCYHIFCARCLRGRTSDGRLSCPLCGYPSVLKGSTALPPEDRLLKFLVDSNADAEEAVQCANCDLESNKKDMGMMYYCNTCSQPLCSACRELTHKARMFSHHEIVSLAKRTKAKHRKCSLHEEPYILFSTQNKSMLCIKCFRDMQVESRTHCIDIETAYVQGCEMLDQAVLVVKELQTSTREAIVLLRAMIGEVCLNVEEEESAICTLFNNLQVHLVTCSAFLNSANKFEFLDMGYQLMERLQRIVKLPHRLRPVQSSKINTDYRSEFARCLEPLLLIGQRCPPSVTGSTSWAGIGGCPEMPLGSMLGRRPTSHRNVCTKVLLAEGKETPFTEHCRNYENAYRTLQTEIQNLKDQVQEMHRDLTKHHSIINTDTMGEILDRSLHVDSQIAAQYATVETMRVMFEEIWDETFQRVTNEQEIYEAQLHDLMQLKQENSYLTTIAKQISPYIMSIAKVKERLEPRYYIQRVYSTTARESQTRYCIWNGLF</sequence>
<dbReference type="InterPro" id="IPR013083">
    <property type="entry name" value="Znf_RING/FYVE/PHD"/>
</dbReference>
<dbReference type="PROSITE" id="PS00518">
    <property type="entry name" value="ZF_RING_1"/>
    <property type="match status" value="1"/>
</dbReference>
<reference evidence="11" key="1">
    <citation type="submission" date="2019-06" db="EMBL/GenBank/DDBJ databases">
        <authorList>
            <consortium name="Wellcome Sanger Institute Data Sharing"/>
        </authorList>
    </citation>
    <scope>NUCLEOTIDE SEQUENCE [LARGE SCALE GENOMIC DNA]</scope>
</reference>
<reference evidence="11" key="2">
    <citation type="submission" date="2025-08" db="UniProtKB">
        <authorList>
            <consortium name="Ensembl"/>
        </authorList>
    </citation>
    <scope>IDENTIFICATION</scope>
</reference>
<keyword evidence="6" id="KW-0862">Zinc</keyword>
<organism evidence="11 12">
    <name type="scientific">Sphaeramia orbicularis</name>
    <name type="common">orbiculate cardinalfish</name>
    <dbReference type="NCBI Taxonomy" id="375764"/>
    <lineage>
        <taxon>Eukaryota</taxon>
        <taxon>Metazoa</taxon>
        <taxon>Chordata</taxon>
        <taxon>Craniata</taxon>
        <taxon>Vertebrata</taxon>
        <taxon>Euteleostomi</taxon>
        <taxon>Actinopterygii</taxon>
        <taxon>Neopterygii</taxon>
        <taxon>Teleostei</taxon>
        <taxon>Neoteleostei</taxon>
        <taxon>Acanthomorphata</taxon>
        <taxon>Gobiaria</taxon>
        <taxon>Kurtiformes</taxon>
        <taxon>Apogonoidei</taxon>
        <taxon>Apogonidae</taxon>
        <taxon>Apogoninae</taxon>
        <taxon>Sphaeramia</taxon>
    </lineage>
</organism>
<dbReference type="Pfam" id="PF00643">
    <property type="entry name" value="zf-B_box"/>
    <property type="match status" value="1"/>
</dbReference>
<dbReference type="PROSITE" id="PS50119">
    <property type="entry name" value="ZF_BBOX"/>
    <property type="match status" value="1"/>
</dbReference>
<dbReference type="SUPFAM" id="SSF57850">
    <property type="entry name" value="RING/U-box"/>
    <property type="match status" value="1"/>
</dbReference>
<protein>
    <recommendedName>
        <fullName evidence="2">RING finger protein 207</fullName>
    </recommendedName>
</protein>
<evidence type="ECO:0000256" key="6">
    <source>
        <dbReference type="ARBA" id="ARBA00022833"/>
    </source>
</evidence>
<dbReference type="GO" id="GO:1905026">
    <property type="term" value="P:positive regulation of membrane repolarization during ventricular cardiac muscle cell action potential"/>
    <property type="evidence" value="ECO:0007669"/>
    <property type="project" value="UniProtKB-ARBA"/>
</dbReference>
<name>A0A672Z622_9TELE</name>
<dbReference type="SMART" id="SM00336">
    <property type="entry name" value="BBOX"/>
    <property type="match status" value="1"/>
</dbReference>
<dbReference type="PANTHER" id="PTHR22635">
    <property type="entry name" value="RING FINGER PROTEIN 207"/>
    <property type="match status" value="1"/>
</dbReference>
<dbReference type="CDD" id="cd19814">
    <property type="entry name" value="Bbox1_RNF207-like"/>
    <property type="match status" value="1"/>
</dbReference>
<feature type="coiled-coil region" evidence="8">
    <location>
        <begin position="373"/>
        <end position="400"/>
    </location>
</feature>
<feature type="domain" description="RING-type" evidence="9">
    <location>
        <begin position="25"/>
        <end position="63"/>
    </location>
</feature>